<proteinExistence type="predicted"/>
<keyword evidence="2" id="KW-1185">Reference proteome</keyword>
<reference evidence="2" key="1">
    <citation type="submission" date="2017-11" db="EMBL/GenBank/DDBJ databases">
        <authorList>
            <person name="Lima N.C."/>
            <person name="Parody-Merino A.M."/>
            <person name="Battley P.F."/>
            <person name="Fidler A.E."/>
            <person name="Prosdocimi F."/>
        </authorList>
    </citation>
    <scope>NUCLEOTIDE SEQUENCE [LARGE SCALE GENOMIC DNA]</scope>
</reference>
<keyword evidence="1" id="KW-0548">Nucleotidyltransferase</keyword>
<reference evidence="2" key="2">
    <citation type="submission" date="2017-12" db="EMBL/GenBank/DDBJ databases">
        <title>Genome sequence of the Bar-tailed Godwit (Limosa lapponica baueri).</title>
        <authorList>
            <person name="Lima N.C.B."/>
            <person name="Parody-Merino A.M."/>
            <person name="Battley P.F."/>
            <person name="Fidler A.E."/>
            <person name="Prosdocimi F."/>
        </authorList>
    </citation>
    <scope>NUCLEOTIDE SEQUENCE [LARGE SCALE GENOMIC DNA]</scope>
</reference>
<accession>A0A2I0TSG3</accession>
<organism evidence="1 2">
    <name type="scientific">Limosa lapponica baueri</name>
    <dbReference type="NCBI Taxonomy" id="1758121"/>
    <lineage>
        <taxon>Eukaryota</taxon>
        <taxon>Metazoa</taxon>
        <taxon>Chordata</taxon>
        <taxon>Craniata</taxon>
        <taxon>Vertebrata</taxon>
        <taxon>Euteleostomi</taxon>
        <taxon>Archelosauria</taxon>
        <taxon>Archosauria</taxon>
        <taxon>Dinosauria</taxon>
        <taxon>Saurischia</taxon>
        <taxon>Theropoda</taxon>
        <taxon>Coelurosauria</taxon>
        <taxon>Aves</taxon>
        <taxon>Neognathae</taxon>
        <taxon>Neoaves</taxon>
        <taxon>Charadriiformes</taxon>
        <taxon>Scolopacidae</taxon>
        <taxon>Limosa</taxon>
    </lineage>
</organism>
<evidence type="ECO:0000313" key="1">
    <source>
        <dbReference type="EMBL" id="PKU36746.1"/>
    </source>
</evidence>
<dbReference type="AlphaFoldDB" id="A0A2I0TSG3"/>
<dbReference type="GO" id="GO:0003964">
    <property type="term" value="F:RNA-directed DNA polymerase activity"/>
    <property type="evidence" value="ECO:0007669"/>
    <property type="project" value="UniProtKB-KW"/>
</dbReference>
<evidence type="ECO:0000313" key="2">
    <source>
        <dbReference type="Proteomes" id="UP000233556"/>
    </source>
</evidence>
<gene>
    <name evidence="1" type="ORF">llap_12949</name>
</gene>
<protein>
    <submittedName>
        <fullName evidence="1">Rna-directed dna polymerase from mobile element jockey-like</fullName>
    </submittedName>
</protein>
<name>A0A2I0TSG3_LIMLA</name>
<dbReference type="EMBL" id="KZ507485">
    <property type="protein sequence ID" value="PKU36746.1"/>
    <property type="molecule type" value="Genomic_DNA"/>
</dbReference>
<keyword evidence="1" id="KW-0808">Transferase</keyword>
<sequence>MSRLRQNALLDLQFTNEEELMDDVKNNGRLGHNECVIVTFNIPRGMRRINNKITTLDFKRANPLAYLGICLETPTGTLEAWSIFEDNLLKAQVRSVLACSKLSKCSRRLAQMTRKLLSETES</sequence>
<dbReference type="Proteomes" id="UP000233556">
    <property type="component" value="Unassembled WGS sequence"/>
</dbReference>
<keyword evidence="1" id="KW-0695">RNA-directed DNA polymerase</keyword>